<feature type="region of interest" description="Disordered" evidence="1">
    <location>
        <begin position="71"/>
        <end position="107"/>
    </location>
</feature>
<evidence type="ECO:0000256" key="1">
    <source>
        <dbReference type="SAM" id="MobiDB-lite"/>
    </source>
</evidence>
<name>A0A4Y8IKT0_9BACI</name>
<sequence>MKKRLKQEIDGMIGEGKLFDENQKNRIFRKIQVQNTVSTKPKRFSLVAMGITMAVASIFVVLLLSQISLDPNNGSSSTPEKPMINDETKEVDNTEEPDTSDESSKVETYDSVALPDHLYKIYTQYSQTHDDGLLVGLKPFDIFRLYHHARIQSDNRTVFELYYKGEEHQFFPYESFEEYEADIAKGISENEENYNQKIMTVTHFEVKVLSDEEVIVNYVDPIKEYPLSFRLVKNSKGIWKVPFMPIQ</sequence>
<feature type="transmembrane region" description="Helical" evidence="2">
    <location>
        <begin position="44"/>
        <end position="64"/>
    </location>
</feature>
<evidence type="ECO:0000313" key="4">
    <source>
        <dbReference type="Proteomes" id="UP000297975"/>
    </source>
</evidence>
<organism evidence="3 4">
    <name type="scientific">Filobacillus milosensis</name>
    <dbReference type="NCBI Taxonomy" id="94137"/>
    <lineage>
        <taxon>Bacteria</taxon>
        <taxon>Bacillati</taxon>
        <taxon>Bacillota</taxon>
        <taxon>Bacilli</taxon>
        <taxon>Bacillales</taxon>
        <taxon>Bacillaceae</taxon>
        <taxon>Filobacillus</taxon>
    </lineage>
</organism>
<comment type="caution">
    <text evidence="3">The sequence shown here is derived from an EMBL/GenBank/DDBJ whole genome shotgun (WGS) entry which is preliminary data.</text>
</comment>
<reference evidence="3 4" key="1">
    <citation type="submission" date="2019-03" db="EMBL/GenBank/DDBJ databases">
        <authorList>
            <person name="He R.-H."/>
        </authorList>
    </citation>
    <scope>NUCLEOTIDE SEQUENCE [LARGE SCALE GENOMIC DNA]</scope>
    <source>
        <strain evidence="4">SH 714</strain>
    </source>
</reference>
<dbReference type="OrthoDB" id="2958512at2"/>
<evidence type="ECO:0000313" key="3">
    <source>
        <dbReference type="EMBL" id="TFB21746.1"/>
    </source>
</evidence>
<keyword evidence="2" id="KW-0472">Membrane</keyword>
<dbReference type="AlphaFoldDB" id="A0A4Y8IKT0"/>
<dbReference type="RefSeq" id="WP_134339890.1">
    <property type="nucleotide sequence ID" value="NZ_SOPW01000007.1"/>
</dbReference>
<keyword evidence="4" id="KW-1185">Reference proteome</keyword>
<accession>A0A4Y8IKT0</accession>
<gene>
    <name evidence="3" type="ORF">E3U55_07905</name>
</gene>
<feature type="compositionally biased region" description="Basic and acidic residues" evidence="1">
    <location>
        <begin position="83"/>
        <end position="92"/>
    </location>
</feature>
<evidence type="ECO:0000256" key="2">
    <source>
        <dbReference type="SAM" id="Phobius"/>
    </source>
</evidence>
<proteinExistence type="predicted"/>
<protein>
    <submittedName>
        <fullName evidence="3">Uncharacterized protein</fullName>
    </submittedName>
</protein>
<dbReference type="EMBL" id="SOPW01000007">
    <property type="protein sequence ID" value="TFB21746.1"/>
    <property type="molecule type" value="Genomic_DNA"/>
</dbReference>
<keyword evidence="2" id="KW-1133">Transmembrane helix</keyword>
<keyword evidence="2" id="KW-0812">Transmembrane</keyword>
<dbReference type="Proteomes" id="UP000297975">
    <property type="component" value="Unassembled WGS sequence"/>
</dbReference>